<protein>
    <submittedName>
        <fullName evidence="1">Uncharacterized protein</fullName>
    </submittedName>
</protein>
<reference evidence="2" key="1">
    <citation type="journal article" date="2013" name="Proc. Natl. Acad. Sci. U.S.A.">
        <title>Genome structure and metabolic features in the red seaweed Chondrus crispus shed light on evolution of the Archaeplastida.</title>
        <authorList>
            <person name="Collen J."/>
            <person name="Porcel B."/>
            <person name="Carre W."/>
            <person name="Ball S.G."/>
            <person name="Chaparro C."/>
            <person name="Tonon T."/>
            <person name="Barbeyron T."/>
            <person name="Michel G."/>
            <person name="Noel B."/>
            <person name="Valentin K."/>
            <person name="Elias M."/>
            <person name="Artiguenave F."/>
            <person name="Arun A."/>
            <person name="Aury J.M."/>
            <person name="Barbosa-Neto J.F."/>
            <person name="Bothwell J.H."/>
            <person name="Bouget F.Y."/>
            <person name="Brillet L."/>
            <person name="Cabello-Hurtado F."/>
            <person name="Capella-Gutierrez S."/>
            <person name="Charrier B."/>
            <person name="Cladiere L."/>
            <person name="Cock J.M."/>
            <person name="Coelho S.M."/>
            <person name="Colleoni C."/>
            <person name="Czjzek M."/>
            <person name="Da Silva C."/>
            <person name="Delage L."/>
            <person name="Denoeud F."/>
            <person name="Deschamps P."/>
            <person name="Dittami S.M."/>
            <person name="Gabaldon T."/>
            <person name="Gachon C.M."/>
            <person name="Groisillier A."/>
            <person name="Herve C."/>
            <person name="Jabbari K."/>
            <person name="Katinka M."/>
            <person name="Kloareg B."/>
            <person name="Kowalczyk N."/>
            <person name="Labadie K."/>
            <person name="Leblanc C."/>
            <person name="Lopez P.J."/>
            <person name="McLachlan D.H."/>
            <person name="Meslet-Cladiere L."/>
            <person name="Moustafa A."/>
            <person name="Nehr Z."/>
            <person name="Nyvall Collen P."/>
            <person name="Panaud O."/>
            <person name="Partensky F."/>
            <person name="Poulain J."/>
            <person name="Rensing S.A."/>
            <person name="Rousvoal S."/>
            <person name="Samson G."/>
            <person name="Symeonidi A."/>
            <person name="Weissenbach J."/>
            <person name="Zambounis A."/>
            <person name="Wincker P."/>
            <person name="Boyen C."/>
        </authorList>
    </citation>
    <scope>NUCLEOTIDE SEQUENCE [LARGE SCALE GENOMIC DNA]</scope>
    <source>
        <strain evidence="2">cv. Stackhouse</strain>
    </source>
</reference>
<dbReference type="Proteomes" id="UP000012073">
    <property type="component" value="Unassembled WGS sequence"/>
</dbReference>
<dbReference type="RefSeq" id="XP_005711395.1">
    <property type="nucleotide sequence ID" value="XM_005711338.1"/>
</dbReference>
<accession>R7QUE9</accession>
<dbReference type="GeneID" id="17319088"/>
<evidence type="ECO:0000313" key="2">
    <source>
        <dbReference type="Proteomes" id="UP000012073"/>
    </source>
</evidence>
<evidence type="ECO:0000313" key="1">
    <source>
        <dbReference type="EMBL" id="CDF41101.1"/>
    </source>
</evidence>
<organism evidence="1 2">
    <name type="scientific">Chondrus crispus</name>
    <name type="common">Carrageen Irish moss</name>
    <name type="synonym">Polymorpha crispa</name>
    <dbReference type="NCBI Taxonomy" id="2769"/>
    <lineage>
        <taxon>Eukaryota</taxon>
        <taxon>Rhodophyta</taxon>
        <taxon>Florideophyceae</taxon>
        <taxon>Rhodymeniophycidae</taxon>
        <taxon>Gigartinales</taxon>
        <taxon>Gigartinaceae</taxon>
        <taxon>Chondrus</taxon>
    </lineage>
</organism>
<proteinExistence type="predicted"/>
<name>R7QUE9_CHOCR</name>
<dbReference type="Gramene" id="CDF41101">
    <property type="protein sequence ID" value="CDF41101"/>
    <property type="gene ID" value="CHC_T00007325001"/>
</dbReference>
<dbReference type="AlphaFoldDB" id="R7QUE9"/>
<sequence length="66" mass="6785">MMMDDRIGGPVIVGNSTTLGDVTGATTMLGNRKGRGGASCTACQVKDVSSAYSGDAKEGTRERTED</sequence>
<gene>
    <name evidence="1" type="ORF">CHC_T00007325001</name>
</gene>
<dbReference type="KEGG" id="ccp:CHC_T00007325001"/>
<keyword evidence="2" id="KW-1185">Reference proteome</keyword>
<dbReference type="EMBL" id="HG002309">
    <property type="protein sequence ID" value="CDF41101.1"/>
    <property type="molecule type" value="Genomic_DNA"/>
</dbReference>